<dbReference type="OrthoDB" id="5327978at2759"/>
<feature type="transmembrane region" description="Helical" evidence="5">
    <location>
        <begin position="134"/>
        <end position="155"/>
    </location>
</feature>
<proteinExistence type="predicted"/>
<dbReference type="PANTHER" id="PTHR31382">
    <property type="entry name" value="NA(+)/H(+) ANTIPORTER"/>
    <property type="match status" value="1"/>
</dbReference>
<dbReference type="Proteomes" id="UP000800093">
    <property type="component" value="Unassembled WGS sequence"/>
</dbReference>
<feature type="transmembrane region" description="Helical" evidence="5">
    <location>
        <begin position="73"/>
        <end position="93"/>
    </location>
</feature>
<reference evidence="8" key="1">
    <citation type="journal article" date="2020" name="Stud. Mycol.">
        <title>101 Dothideomycetes genomes: A test case for predicting lifestyles and emergence of pathogens.</title>
        <authorList>
            <person name="Haridas S."/>
            <person name="Albert R."/>
            <person name="Binder M."/>
            <person name="Bloem J."/>
            <person name="LaButti K."/>
            <person name="Salamov A."/>
            <person name="Andreopoulos B."/>
            <person name="Baker S."/>
            <person name="Barry K."/>
            <person name="Bills G."/>
            <person name="Bluhm B."/>
            <person name="Cannon C."/>
            <person name="Castanera R."/>
            <person name="Culley D."/>
            <person name="Daum C."/>
            <person name="Ezra D."/>
            <person name="Gonzalez J."/>
            <person name="Henrissat B."/>
            <person name="Kuo A."/>
            <person name="Liang C."/>
            <person name="Lipzen A."/>
            <person name="Lutzoni F."/>
            <person name="Magnuson J."/>
            <person name="Mondo S."/>
            <person name="Nolan M."/>
            <person name="Ohm R."/>
            <person name="Pangilinan J."/>
            <person name="Park H.-J."/>
            <person name="Ramirez L."/>
            <person name="Alfaro M."/>
            <person name="Sun H."/>
            <person name="Tritt A."/>
            <person name="Yoshinaga Y."/>
            <person name="Zwiers L.-H."/>
            <person name="Turgeon B."/>
            <person name="Goodwin S."/>
            <person name="Spatafora J."/>
            <person name="Crous P."/>
            <person name="Grigoriev I."/>
        </authorList>
    </citation>
    <scope>NUCLEOTIDE SEQUENCE [LARGE SCALE GENOMIC DNA]</scope>
    <source>
        <strain evidence="8">CBS 304.66</strain>
    </source>
</reference>
<keyword evidence="2 5" id="KW-0812">Transmembrane</keyword>
<feature type="transmembrane region" description="Helical" evidence="5">
    <location>
        <begin position="105"/>
        <end position="128"/>
    </location>
</feature>
<comment type="subcellular location">
    <subcellularLocation>
        <location evidence="1">Membrane</location>
        <topology evidence="1">Multi-pass membrane protein</topology>
    </subcellularLocation>
</comment>
<keyword evidence="3 5" id="KW-1133">Transmembrane helix</keyword>
<dbReference type="PANTHER" id="PTHR31382:SF3">
    <property type="entry name" value="SODIUM ION_PROTON EXCHANGER (EUROFUNG)"/>
    <property type="match status" value="1"/>
</dbReference>
<evidence type="ECO:0000313" key="8">
    <source>
        <dbReference type="Proteomes" id="UP000800093"/>
    </source>
</evidence>
<feature type="transmembrane region" description="Helical" evidence="5">
    <location>
        <begin position="284"/>
        <end position="303"/>
    </location>
</feature>
<keyword evidence="8" id="KW-1185">Reference proteome</keyword>
<feature type="transmembrane region" description="Helical" evidence="5">
    <location>
        <begin position="364"/>
        <end position="383"/>
    </location>
</feature>
<dbReference type="GO" id="GO:0015385">
    <property type="term" value="F:sodium:proton antiporter activity"/>
    <property type="evidence" value="ECO:0007669"/>
    <property type="project" value="InterPro"/>
</dbReference>
<dbReference type="GO" id="GO:0120029">
    <property type="term" value="P:proton export across plasma membrane"/>
    <property type="evidence" value="ECO:0007669"/>
    <property type="project" value="InterPro"/>
</dbReference>
<feature type="transmembrane region" description="Helical" evidence="5">
    <location>
        <begin position="33"/>
        <end position="53"/>
    </location>
</feature>
<dbReference type="GO" id="GO:0036376">
    <property type="term" value="P:sodium ion export across plasma membrane"/>
    <property type="evidence" value="ECO:0007669"/>
    <property type="project" value="InterPro"/>
</dbReference>
<feature type="transmembrane region" description="Helical" evidence="5">
    <location>
        <begin position="404"/>
        <end position="422"/>
    </location>
</feature>
<evidence type="ECO:0000256" key="2">
    <source>
        <dbReference type="ARBA" id="ARBA00022692"/>
    </source>
</evidence>
<feature type="transmembrane region" description="Helical" evidence="5">
    <location>
        <begin position="248"/>
        <end position="272"/>
    </location>
</feature>
<evidence type="ECO:0000256" key="1">
    <source>
        <dbReference type="ARBA" id="ARBA00004141"/>
    </source>
</evidence>
<sequence>MPSLDVSELNIVIAVLGAFVVGYGFLSAKIKQVWYLGEALPAVIFGIILGPIAAKFLNAERWGSAEEGQQEAITLGLCRIVIGVQLVIAGFQLPAKYSAANWKEMAICLLPVMTIMWICTSLCILITIPKLSFLAALVIGSCVTCTDPILSQAVAKGPFSDKFVPRPLRELISAEAGANDGFGFPFLLLATFLIRHADLDGVNFKEGFSEGASELAHRALNLLKREEEVGRLGGGVPKAIEMWIVEGWLYIIIMSVAIGAIIGFGSMFAIKFALRRKWIDSESFLLWPMAIGLFTIGVCGMLGTDDLLACFVAGNALNWNGQYLEEAEKRHDEVNSCFDVILNFGGFMYIGTIFPWQQFQMPEVTGITVGRLFILGFLILLFRRIPAIFMMYKIMPRCVKDWKEALFMGYFGPIGIGAVFYVEHTRHLFPHTGEAGTEEEDNLTRAMIPVVYWLVLFSIIVHGLSIPALDAFYRYKGVQPITEPEPAEIRVLSETDALPNNAYHNRKRNSVIVHNRFSRPVSSAGPELARWHSNHSAHTLHSHHSHDEIDLEKLEQARLYERKMGNNGYI</sequence>
<feature type="transmembrane region" description="Helical" evidence="5">
    <location>
        <begin position="6"/>
        <end position="26"/>
    </location>
</feature>
<dbReference type="GO" id="GO:0042391">
    <property type="term" value="P:regulation of membrane potential"/>
    <property type="evidence" value="ECO:0007669"/>
    <property type="project" value="InterPro"/>
</dbReference>
<keyword evidence="4 5" id="KW-0472">Membrane</keyword>
<dbReference type="EMBL" id="ML986683">
    <property type="protein sequence ID" value="KAF2260360.1"/>
    <property type="molecule type" value="Genomic_DNA"/>
</dbReference>
<feature type="transmembrane region" description="Helical" evidence="5">
    <location>
        <begin position="450"/>
        <end position="469"/>
    </location>
</feature>
<dbReference type="InterPro" id="IPR006153">
    <property type="entry name" value="Cation/H_exchanger_TM"/>
</dbReference>
<evidence type="ECO:0000256" key="5">
    <source>
        <dbReference type="SAM" id="Phobius"/>
    </source>
</evidence>
<protein>
    <submittedName>
        <fullName evidence="7">Na(+)/H(+) antiporter 1</fullName>
    </submittedName>
</protein>
<evidence type="ECO:0000313" key="7">
    <source>
        <dbReference type="EMBL" id="KAF2260360.1"/>
    </source>
</evidence>
<accession>A0A9P4K2R0</accession>
<evidence type="ECO:0000259" key="6">
    <source>
        <dbReference type="Pfam" id="PF00999"/>
    </source>
</evidence>
<dbReference type="InterPro" id="IPR004712">
    <property type="entry name" value="Na+/H+_antiporter_fungi"/>
</dbReference>
<gene>
    <name evidence="7" type="ORF">CC78DRAFT_28293</name>
</gene>
<dbReference type="Pfam" id="PF00999">
    <property type="entry name" value="Na_H_Exchanger"/>
    <property type="match status" value="1"/>
</dbReference>
<dbReference type="AlphaFoldDB" id="A0A9P4K2R0"/>
<evidence type="ECO:0000256" key="3">
    <source>
        <dbReference type="ARBA" id="ARBA00022989"/>
    </source>
</evidence>
<comment type="caution">
    <text evidence="7">The sequence shown here is derived from an EMBL/GenBank/DDBJ whole genome shotgun (WGS) entry which is preliminary data.</text>
</comment>
<dbReference type="GO" id="GO:0005886">
    <property type="term" value="C:plasma membrane"/>
    <property type="evidence" value="ECO:0007669"/>
    <property type="project" value="InterPro"/>
</dbReference>
<feature type="domain" description="Cation/H+ exchanger transmembrane" evidence="6">
    <location>
        <begin position="17"/>
        <end position="468"/>
    </location>
</feature>
<organism evidence="7 8">
    <name type="scientific">Lojkania enalia</name>
    <dbReference type="NCBI Taxonomy" id="147567"/>
    <lineage>
        <taxon>Eukaryota</taxon>
        <taxon>Fungi</taxon>
        <taxon>Dikarya</taxon>
        <taxon>Ascomycota</taxon>
        <taxon>Pezizomycotina</taxon>
        <taxon>Dothideomycetes</taxon>
        <taxon>Pleosporomycetidae</taxon>
        <taxon>Pleosporales</taxon>
        <taxon>Pleosporales incertae sedis</taxon>
        <taxon>Lojkania</taxon>
    </lineage>
</organism>
<name>A0A9P4K2R0_9PLEO</name>
<evidence type="ECO:0000256" key="4">
    <source>
        <dbReference type="ARBA" id="ARBA00023136"/>
    </source>
</evidence>